<dbReference type="EMBL" id="RAXU01000002">
    <property type="protein sequence ID" value="RKG35714.1"/>
    <property type="molecule type" value="Genomic_DNA"/>
</dbReference>
<organism evidence="2 3">
    <name type="scientific">Acinetobacter guerrae</name>
    <dbReference type="NCBI Taxonomy" id="1843371"/>
    <lineage>
        <taxon>Bacteria</taxon>
        <taxon>Pseudomonadati</taxon>
        <taxon>Pseudomonadota</taxon>
        <taxon>Gammaproteobacteria</taxon>
        <taxon>Moraxellales</taxon>
        <taxon>Moraxellaceae</taxon>
        <taxon>Acinetobacter</taxon>
    </lineage>
</organism>
<dbReference type="AlphaFoldDB" id="A0A3A8F082"/>
<dbReference type="RefSeq" id="WP_120368907.1">
    <property type="nucleotide sequence ID" value="NZ_RAXU01000002.1"/>
</dbReference>
<evidence type="ECO:0000256" key="1">
    <source>
        <dbReference type="SAM" id="SignalP"/>
    </source>
</evidence>
<evidence type="ECO:0000313" key="2">
    <source>
        <dbReference type="EMBL" id="RKG35714.1"/>
    </source>
</evidence>
<accession>A0A3A8F082</accession>
<evidence type="ECO:0000313" key="3">
    <source>
        <dbReference type="Proteomes" id="UP000269001"/>
    </source>
</evidence>
<gene>
    <name evidence="2" type="ORF">D7V21_02240</name>
</gene>
<feature type="signal peptide" evidence="1">
    <location>
        <begin position="1"/>
        <end position="18"/>
    </location>
</feature>
<sequence>MNQIKLLACLMLTSSAFAHEPYLAPLSYHTENSQIPLIAGYAEEALNSEHALKDAKITVINPKQESTQIEVTSTLKSVSVADLALPVKGTYLVETKAQFPLTYAKDQKQWKMLFEVPADKAGEKSKREYLIPDDFKNKKYSSEKITREWTLQSYVTKGEATPLSTTGTAPIQVVFSHNPTQLKANQPENLKISKSQQPLKHAEVNVRAKGASDKQIIQFKANEQGNAAITFPHAGEYLIEVTESVDPAQKPQNQYYTIISVAVAAQ</sequence>
<dbReference type="InterPro" id="IPR019613">
    <property type="entry name" value="DUF4198"/>
</dbReference>
<protein>
    <submittedName>
        <fullName evidence="2">DUF4198 domain-containing protein</fullName>
    </submittedName>
</protein>
<reference evidence="2 3" key="1">
    <citation type="submission" date="2018-09" db="EMBL/GenBank/DDBJ databases">
        <title>The draft genome of Acinetobacter spp. strains.</title>
        <authorList>
            <person name="Qin J."/>
            <person name="Feng Y."/>
            <person name="Zong Z."/>
        </authorList>
    </citation>
    <scope>NUCLEOTIDE SEQUENCE [LARGE SCALE GENOMIC DNA]</scope>
    <source>
        <strain evidence="2 3">WCHAc060096</strain>
    </source>
</reference>
<keyword evidence="1" id="KW-0732">Signal</keyword>
<name>A0A3A8F082_9GAMM</name>
<feature type="chain" id="PRO_5017277414" evidence="1">
    <location>
        <begin position="19"/>
        <end position="266"/>
    </location>
</feature>
<keyword evidence="3" id="KW-1185">Reference proteome</keyword>
<dbReference type="Proteomes" id="UP000269001">
    <property type="component" value="Unassembled WGS sequence"/>
</dbReference>
<proteinExistence type="predicted"/>
<dbReference type="Pfam" id="PF10670">
    <property type="entry name" value="DUF4198"/>
    <property type="match status" value="1"/>
</dbReference>
<comment type="caution">
    <text evidence="2">The sequence shown here is derived from an EMBL/GenBank/DDBJ whole genome shotgun (WGS) entry which is preliminary data.</text>
</comment>